<dbReference type="AlphaFoldDB" id="A0A939G3N7"/>
<name>A0A939G3N7_9BACT</name>
<dbReference type="InterPro" id="IPR037401">
    <property type="entry name" value="SnoaL-like"/>
</dbReference>
<reference evidence="2 3" key="1">
    <citation type="submission" date="2021-03" db="EMBL/GenBank/DDBJ databases">
        <title>Fibrella sp. HMF5036 genome sequencing and assembly.</title>
        <authorList>
            <person name="Kang H."/>
            <person name="Kim H."/>
            <person name="Bae S."/>
            <person name="Joh K."/>
        </authorList>
    </citation>
    <scope>NUCLEOTIDE SEQUENCE [LARGE SCALE GENOMIC DNA]</scope>
    <source>
        <strain evidence="2 3">HMF5036</strain>
    </source>
</reference>
<keyword evidence="3" id="KW-1185">Reference proteome</keyword>
<gene>
    <name evidence="2" type="ORF">J2I48_09815</name>
</gene>
<evidence type="ECO:0000313" key="3">
    <source>
        <dbReference type="Proteomes" id="UP000664795"/>
    </source>
</evidence>
<comment type="caution">
    <text evidence="2">The sequence shown here is derived from an EMBL/GenBank/DDBJ whole genome shotgun (WGS) entry which is preliminary data.</text>
</comment>
<proteinExistence type="predicted"/>
<organism evidence="2 3">
    <name type="scientific">Fibrella aquatilis</name>
    <dbReference type="NCBI Taxonomy" id="2817059"/>
    <lineage>
        <taxon>Bacteria</taxon>
        <taxon>Pseudomonadati</taxon>
        <taxon>Bacteroidota</taxon>
        <taxon>Cytophagia</taxon>
        <taxon>Cytophagales</taxon>
        <taxon>Spirosomataceae</taxon>
        <taxon>Fibrella</taxon>
    </lineage>
</organism>
<feature type="domain" description="SnoaL-like" evidence="1">
    <location>
        <begin position="9"/>
        <end position="109"/>
    </location>
</feature>
<evidence type="ECO:0000259" key="1">
    <source>
        <dbReference type="Pfam" id="PF12680"/>
    </source>
</evidence>
<dbReference type="InterPro" id="IPR032710">
    <property type="entry name" value="NTF2-like_dom_sf"/>
</dbReference>
<evidence type="ECO:0000313" key="2">
    <source>
        <dbReference type="EMBL" id="MBO0931291.1"/>
    </source>
</evidence>
<dbReference type="RefSeq" id="WP_207335257.1">
    <property type="nucleotide sequence ID" value="NZ_JAFMYU010000006.1"/>
</dbReference>
<dbReference type="Proteomes" id="UP000664795">
    <property type="component" value="Unassembled WGS sequence"/>
</dbReference>
<protein>
    <submittedName>
        <fullName evidence="2">Nuclear transport factor 2 family protein</fullName>
    </submittedName>
</protein>
<dbReference type="Gene3D" id="3.10.450.50">
    <property type="match status" value="1"/>
</dbReference>
<dbReference type="SUPFAM" id="SSF54427">
    <property type="entry name" value="NTF2-like"/>
    <property type="match status" value="1"/>
</dbReference>
<dbReference type="EMBL" id="JAFMYU010000006">
    <property type="protein sequence ID" value="MBO0931291.1"/>
    <property type="molecule type" value="Genomic_DNA"/>
</dbReference>
<dbReference type="Pfam" id="PF12680">
    <property type="entry name" value="SnoaL_2"/>
    <property type="match status" value="1"/>
</dbReference>
<accession>A0A939G3N7</accession>
<sequence>MDYQNILNQLYQDFNNRDIDAVLAFVHADVTWPNGWEGGYVHGHDEVRAYWLRQWQEINPNVMPISFQMRPGGEIVVGVRQVIKDLKGQLLVDGQVTHVYTFEDGKVSAMVIE</sequence>